<dbReference type="AlphaFoldDB" id="A0A8S0W0J0"/>
<evidence type="ECO:0000313" key="2">
    <source>
        <dbReference type="EMBL" id="CAA7270334.1"/>
    </source>
</evidence>
<evidence type="ECO:0000313" key="3">
    <source>
        <dbReference type="Proteomes" id="UP000467700"/>
    </source>
</evidence>
<proteinExistence type="predicted"/>
<name>A0A8S0W0J0_CYCAE</name>
<organism evidence="2 3">
    <name type="scientific">Cyclocybe aegerita</name>
    <name type="common">Black poplar mushroom</name>
    <name type="synonym">Agrocybe aegerita</name>
    <dbReference type="NCBI Taxonomy" id="1973307"/>
    <lineage>
        <taxon>Eukaryota</taxon>
        <taxon>Fungi</taxon>
        <taxon>Dikarya</taxon>
        <taxon>Basidiomycota</taxon>
        <taxon>Agaricomycotina</taxon>
        <taxon>Agaricomycetes</taxon>
        <taxon>Agaricomycetidae</taxon>
        <taxon>Agaricales</taxon>
        <taxon>Agaricineae</taxon>
        <taxon>Bolbitiaceae</taxon>
        <taxon>Cyclocybe</taxon>
    </lineage>
</organism>
<dbReference type="Proteomes" id="UP000467700">
    <property type="component" value="Unassembled WGS sequence"/>
</dbReference>
<dbReference type="EMBL" id="CACVBS010000090">
    <property type="protein sequence ID" value="CAA7270334.1"/>
    <property type="molecule type" value="Genomic_DNA"/>
</dbReference>
<keyword evidence="3" id="KW-1185">Reference proteome</keyword>
<reference evidence="2 3" key="1">
    <citation type="submission" date="2020-01" db="EMBL/GenBank/DDBJ databases">
        <authorList>
            <person name="Gupta K D."/>
        </authorList>
    </citation>
    <scope>NUCLEOTIDE SEQUENCE [LARGE SCALE GENOMIC DNA]</scope>
</reference>
<gene>
    <name evidence="2" type="ORF">AAE3_LOCUS12806</name>
</gene>
<protein>
    <submittedName>
        <fullName evidence="2">Uncharacterized protein</fullName>
    </submittedName>
</protein>
<comment type="caution">
    <text evidence="2">The sequence shown here is derived from an EMBL/GenBank/DDBJ whole genome shotgun (WGS) entry which is preliminary data.</text>
</comment>
<accession>A0A8S0W0J0</accession>
<sequence length="392" mass="44482">MDRAKVDARPFEMLYIDPLIQLKGGAFITRKNGEKLGQVPPQVLTDANPVNLETLTPVVKTTPRGIDMENAKLEDVTSLSVVYAETQPSKIGAAFDSLWESNRLINECLEGLRNDKLEREKQQKKEKEAAEKQQKKEAEEREKQQKEQEARFLAMEKRFAGVAVLETTVAALETTVAALEKKYDKDTKYLKDEIAARDFKIEALETKVESQAAKILGLEAEVRTLNQARHDDQEAYRVLIARIQPLFLIVPINLPDREAVEVGQCRRGIGQFLLKGGFLGFGLSHSYYPMDYKTDTLSEIQKHLRGPNLVLKDVCNLLVLLVLLKMLYNGYDESTACLLDHFVKFDDIDAYNIDGDVIHWLVKHDKGEMVYDPSDKDFDVNNGKHSPVVWIC</sequence>
<dbReference type="OrthoDB" id="10549978at2759"/>
<evidence type="ECO:0000256" key="1">
    <source>
        <dbReference type="SAM" id="MobiDB-lite"/>
    </source>
</evidence>
<feature type="region of interest" description="Disordered" evidence="1">
    <location>
        <begin position="120"/>
        <end position="144"/>
    </location>
</feature>